<dbReference type="Gene3D" id="1.10.3080.10">
    <property type="entry name" value="Clc chloride channel"/>
    <property type="match status" value="1"/>
</dbReference>
<dbReference type="GeneTree" id="ENSGT00940000155439"/>
<dbReference type="AlphaFoldDB" id="A0A8C4RBJ1"/>
<evidence type="ECO:0000256" key="5">
    <source>
        <dbReference type="ARBA" id="ARBA00023122"/>
    </source>
</evidence>
<evidence type="ECO:0000256" key="1">
    <source>
        <dbReference type="ARBA" id="ARBA00004141"/>
    </source>
</evidence>
<dbReference type="GO" id="GO:0005247">
    <property type="term" value="F:voltage-gated chloride channel activity"/>
    <property type="evidence" value="ECO:0007669"/>
    <property type="project" value="TreeGrafter"/>
</dbReference>
<organism evidence="7 8">
    <name type="scientific">Eptatretus burgeri</name>
    <name type="common">Inshore hagfish</name>
    <dbReference type="NCBI Taxonomy" id="7764"/>
    <lineage>
        <taxon>Eukaryota</taxon>
        <taxon>Metazoa</taxon>
        <taxon>Chordata</taxon>
        <taxon>Craniata</taxon>
        <taxon>Vertebrata</taxon>
        <taxon>Cyclostomata</taxon>
        <taxon>Myxini</taxon>
        <taxon>Myxiniformes</taxon>
        <taxon>Myxinidae</taxon>
        <taxon>Eptatretinae</taxon>
        <taxon>Eptatretus</taxon>
    </lineage>
</organism>
<dbReference type="InterPro" id="IPR014743">
    <property type="entry name" value="Cl-channel_core"/>
</dbReference>
<name>A0A8C4RBJ1_EPTBU</name>
<dbReference type="PRINTS" id="PR00762">
    <property type="entry name" value="CLCHANNEL"/>
</dbReference>
<evidence type="ECO:0000256" key="4">
    <source>
        <dbReference type="ARBA" id="ARBA00022989"/>
    </source>
</evidence>
<keyword evidence="2" id="KW-0812">Transmembrane</keyword>
<evidence type="ECO:0000313" key="7">
    <source>
        <dbReference type="Ensembl" id="ENSEBUP00000027952.1"/>
    </source>
</evidence>
<dbReference type="InterPro" id="IPR001807">
    <property type="entry name" value="ClC"/>
</dbReference>
<keyword evidence="8" id="KW-1185">Reference proteome</keyword>
<sequence length="176" mass="19765">MDTRERRNGLCGCCFWNYGTLHLGNNILLQYLAWVTYPVVLITFSSGFCQVISAQAVGSGIPEMKTILRGVVLKEYLTLKTFIAKVVGLTCSLGSNMPLGKEVRDPPPSRSLGSQGVSLVTPLESETAMFFGLLNHALTWNRLQRFLHDKVIFHFPHSYYRMPVHSCYELLHASLL</sequence>
<keyword evidence="4" id="KW-1133">Transmembrane helix</keyword>
<dbReference type="PANTHER" id="PTHR45720:SF10">
    <property type="entry name" value="CHLORIDE CHANNEL PROTEIN 2"/>
    <property type="match status" value="1"/>
</dbReference>
<evidence type="ECO:0000256" key="6">
    <source>
        <dbReference type="ARBA" id="ARBA00023136"/>
    </source>
</evidence>
<keyword evidence="3" id="KW-0677">Repeat</keyword>
<accession>A0A8C4RBJ1</accession>
<reference evidence="7" key="1">
    <citation type="submission" date="2025-08" db="UniProtKB">
        <authorList>
            <consortium name="Ensembl"/>
        </authorList>
    </citation>
    <scope>IDENTIFICATION</scope>
</reference>
<reference evidence="7" key="2">
    <citation type="submission" date="2025-09" db="UniProtKB">
        <authorList>
            <consortium name="Ensembl"/>
        </authorList>
    </citation>
    <scope>IDENTIFICATION</scope>
</reference>
<comment type="subcellular location">
    <subcellularLocation>
        <location evidence="1">Membrane</location>
        <topology evidence="1">Multi-pass membrane protein</topology>
    </subcellularLocation>
</comment>
<dbReference type="Proteomes" id="UP000694388">
    <property type="component" value="Unplaced"/>
</dbReference>
<evidence type="ECO:0000256" key="3">
    <source>
        <dbReference type="ARBA" id="ARBA00022737"/>
    </source>
</evidence>
<evidence type="ECO:0000313" key="8">
    <source>
        <dbReference type="Proteomes" id="UP000694388"/>
    </source>
</evidence>
<dbReference type="SUPFAM" id="SSF81340">
    <property type="entry name" value="Clc chloride channel"/>
    <property type="match status" value="1"/>
</dbReference>
<dbReference type="PANTHER" id="PTHR45720">
    <property type="entry name" value="CHLORIDE CHANNEL PROTEIN 2"/>
    <property type="match status" value="1"/>
</dbReference>
<keyword evidence="5" id="KW-0129">CBS domain</keyword>
<keyword evidence="6" id="KW-0472">Membrane</keyword>
<dbReference type="InterPro" id="IPR050970">
    <property type="entry name" value="Cl_channel_volt-gated"/>
</dbReference>
<dbReference type="Ensembl" id="ENSEBUT00000028528.1">
    <property type="protein sequence ID" value="ENSEBUP00000027952.1"/>
    <property type="gene ID" value="ENSEBUG00000017081.1"/>
</dbReference>
<protein>
    <submittedName>
        <fullName evidence="7">Uncharacterized protein</fullName>
    </submittedName>
</protein>
<evidence type="ECO:0000256" key="2">
    <source>
        <dbReference type="ARBA" id="ARBA00022692"/>
    </source>
</evidence>
<dbReference type="Pfam" id="PF00654">
    <property type="entry name" value="Voltage_CLC"/>
    <property type="match status" value="1"/>
</dbReference>
<proteinExistence type="predicted"/>
<dbReference type="GO" id="GO:0005886">
    <property type="term" value="C:plasma membrane"/>
    <property type="evidence" value="ECO:0007669"/>
    <property type="project" value="TreeGrafter"/>
</dbReference>